<reference evidence="2" key="1">
    <citation type="submission" date="2022-11" db="EMBL/GenBank/DDBJ databases">
        <title>Genomic repertoires linked with pathogenic potency of arthritogenic Prevotella copri isolated from the gut of rheumatoid arthritis patients.</title>
        <authorList>
            <person name="Nii T."/>
            <person name="Maeda Y."/>
            <person name="Motooka D."/>
            <person name="Naito M."/>
            <person name="Matsumoto Y."/>
            <person name="Ogawa T."/>
            <person name="Oguro-Igashira E."/>
            <person name="Kishikawa T."/>
            <person name="Yamashita M."/>
            <person name="Koizumi S."/>
            <person name="Kurakawa T."/>
            <person name="Okumura R."/>
            <person name="Kayama H."/>
            <person name="Murakami M."/>
            <person name="Sakaguchi T."/>
            <person name="Das B."/>
            <person name="Nakamura S."/>
            <person name="Okada Y."/>
            <person name="Kumanogoh A."/>
            <person name="Takeda K."/>
        </authorList>
    </citation>
    <scope>NUCLEOTIDE SEQUENCE</scope>
    <source>
        <strain evidence="2">N016-13</strain>
    </source>
</reference>
<dbReference type="Proteomes" id="UP001209074">
    <property type="component" value="Unassembled WGS sequence"/>
</dbReference>
<evidence type="ECO:0000313" key="3">
    <source>
        <dbReference type="Proteomes" id="UP001209074"/>
    </source>
</evidence>
<evidence type="ECO:0000313" key="2">
    <source>
        <dbReference type="EMBL" id="MCW4093597.1"/>
    </source>
</evidence>
<feature type="coiled-coil region" evidence="1">
    <location>
        <begin position="79"/>
        <end position="109"/>
    </location>
</feature>
<dbReference type="RefSeq" id="WP_264960217.1">
    <property type="nucleotide sequence ID" value="NZ_JAPDUQ010000004.1"/>
</dbReference>
<organism evidence="2 3">
    <name type="scientific">Segatella copri</name>
    <dbReference type="NCBI Taxonomy" id="165179"/>
    <lineage>
        <taxon>Bacteria</taxon>
        <taxon>Pseudomonadati</taxon>
        <taxon>Bacteroidota</taxon>
        <taxon>Bacteroidia</taxon>
        <taxon>Bacteroidales</taxon>
        <taxon>Prevotellaceae</taxon>
        <taxon>Segatella</taxon>
    </lineage>
</organism>
<accession>A0AAW5TYV8</accession>
<name>A0AAW5TYV8_9BACT</name>
<dbReference type="EMBL" id="JAPDUS010000013">
    <property type="protein sequence ID" value="MCW4093597.1"/>
    <property type="molecule type" value="Genomic_DNA"/>
</dbReference>
<keyword evidence="1" id="KW-0175">Coiled coil</keyword>
<proteinExistence type="predicted"/>
<comment type="caution">
    <text evidence="2">The sequence shown here is derived from an EMBL/GenBank/DDBJ whole genome shotgun (WGS) entry which is preliminary data.</text>
</comment>
<gene>
    <name evidence="2" type="ORF">ONT05_08505</name>
</gene>
<dbReference type="AlphaFoldDB" id="A0AAW5TYV8"/>
<sequence length="386" mass="41022">MGLLKSISKSMKGTFVGDLAKSADKAIDATSSFIGDCIDETINEVCDSAKSLTKGAKNVAKGAGKIGRVVTGYEAYDSRKKAKEAKELADRMVANIEEENRRRREESNRVLSDFGKTKLELLKTCLSPFLGYLKVMGNNYKDKEYEFGGKINLDKLDIDTLESIEMNASTAGKIAMASTGVAAALCGIVPYTTTSAVMAFGAASTGTAISSLSGAAATNATLAWLGGGSLAAGGGGMAAGTAVLGTITATTTGVFALAAAGLVASAYYSKKYTEATAYLEEVRTARAKAKLGWAAMEAINQRAIELQSVMKRLGERINERLLYLEPLVYDFSIDDEYYLNTFRETSLLVKALSEVAQVPLIDKNGMLSNESSVTLTNTQKILNKNL</sequence>
<protein>
    <submittedName>
        <fullName evidence="2">Uncharacterized protein</fullName>
    </submittedName>
</protein>
<evidence type="ECO:0000256" key="1">
    <source>
        <dbReference type="SAM" id="Coils"/>
    </source>
</evidence>